<gene>
    <name evidence="3" type="ORF">METZ01_LOCUS333548</name>
</gene>
<name>A0A382Q527_9ZZZZ</name>
<evidence type="ECO:0000259" key="2">
    <source>
        <dbReference type="PROSITE" id="PS51766"/>
    </source>
</evidence>
<sequence length="253" mass="28069">MQAQLGIAEEYYEDNPNVIILTALADIGQPYSCDQWNNFSPNITTLIIDDDPGTIFNWFNSENGFPSTVFIDQDMMVRYKSNYINNYYMKGYIDDLLSDCGNDCISDPSAALFEYMIDGLTVTFIDLTQDINIAVITDWAWDFGDGSSSLEQYPTHTYNSPGTFYVTLDIVDQYGSDGLQYWEYITLEGESNCGSDIGDVTGDGTLNILDIVQVANYILGTSTPDYACAADMNADGNVNILDIVQLANAILDN</sequence>
<dbReference type="InterPro" id="IPR022409">
    <property type="entry name" value="PKD/Chitinase_dom"/>
</dbReference>
<dbReference type="GO" id="GO:0004553">
    <property type="term" value="F:hydrolase activity, hydrolyzing O-glycosyl compounds"/>
    <property type="evidence" value="ECO:0007669"/>
    <property type="project" value="InterPro"/>
</dbReference>
<evidence type="ECO:0000313" key="3">
    <source>
        <dbReference type="EMBL" id="SVC80694.1"/>
    </source>
</evidence>
<feature type="domain" description="PKD" evidence="1">
    <location>
        <begin position="139"/>
        <end position="176"/>
    </location>
</feature>
<dbReference type="InterPro" id="IPR000601">
    <property type="entry name" value="PKD_dom"/>
</dbReference>
<dbReference type="InterPro" id="IPR002105">
    <property type="entry name" value="Dockerin_1_rpt"/>
</dbReference>
<dbReference type="InterPro" id="IPR016134">
    <property type="entry name" value="Dockerin_dom"/>
</dbReference>
<reference evidence="3" key="1">
    <citation type="submission" date="2018-05" db="EMBL/GenBank/DDBJ databases">
        <authorList>
            <person name="Lanie J.A."/>
            <person name="Ng W.-L."/>
            <person name="Kazmierczak K.M."/>
            <person name="Andrzejewski T.M."/>
            <person name="Davidsen T.M."/>
            <person name="Wayne K.J."/>
            <person name="Tettelin H."/>
            <person name="Glass J.I."/>
            <person name="Rusch D."/>
            <person name="Podicherti R."/>
            <person name="Tsui H.-C.T."/>
            <person name="Winkler M.E."/>
        </authorList>
    </citation>
    <scope>NUCLEOTIDE SEQUENCE</scope>
</reference>
<dbReference type="InterPro" id="IPR013783">
    <property type="entry name" value="Ig-like_fold"/>
</dbReference>
<evidence type="ECO:0000259" key="1">
    <source>
        <dbReference type="PROSITE" id="PS50093"/>
    </source>
</evidence>
<dbReference type="EMBL" id="UINC01112045">
    <property type="protein sequence ID" value="SVC80694.1"/>
    <property type="molecule type" value="Genomic_DNA"/>
</dbReference>
<dbReference type="InterPro" id="IPR036439">
    <property type="entry name" value="Dockerin_dom_sf"/>
</dbReference>
<protein>
    <recommendedName>
        <fullName evidence="4">PKD domain-containing protein</fullName>
    </recommendedName>
</protein>
<dbReference type="Pfam" id="PF00404">
    <property type="entry name" value="Dockerin_1"/>
    <property type="match status" value="1"/>
</dbReference>
<evidence type="ECO:0008006" key="4">
    <source>
        <dbReference type="Google" id="ProtNLM"/>
    </source>
</evidence>
<dbReference type="Pfam" id="PF18911">
    <property type="entry name" value="PKD_4"/>
    <property type="match status" value="1"/>
</dbReference>
<feature type="domain" description="Dockerin" evidence="2">
    <location>
        <begin position="193"/>
        <end position="253"/>
    </location>
</feature>
<dbReference type="SUPFAM" id="SSF63446">
    <property type="entry name" value="Type I dockerin domain"/>
    <property type="match status" value="1"/>
</dbReference>
<dbReference type="InterPro" id="IPR035986">
    <property type="entry name" value="PKD_dom_sf"/>
</dbReference>
<dbReference type="PROSITE" id="PS00018">
    <property type="entry name" value="EF_HAND_1"/>
    <property type="match status" value="1"/>
</dbReference>
<dbReference type="Gene3D" id="1.10.1330.10">
    <property type="entry name" value="Dockerin domain"/>
    <property type="match status" value="1"/>
</dbReference>
<dbReference type="PROSITE" id="PS51766">
    <property type="entry name" value="DOCKERIN"/>
    <property type="match status" value="1"/>
</dbReference>
<dbReference type="Gene3D" id="2.60.40.10">
    <property type="entry name" value="Immunoglobulins"/>
    <property type="match status" value="1"/>
</dbReference>
<organism evidence="3">
    <name type="scientific">marine metagenome</name>
    <dbReference type="NCBI Taxonomy" id="408172"/>
    <lineage>
        <taxon>unclassified sequences</taxon>
        <taxon>metagenomes</taxon>
        <taxon>ecological metagenomes</taxon>
    </lineage>
</organism>
<proteinExistence type="predicted"/>
<dbReference type="PROSITE" id="PS50093">
    <property type="entry name" value="PKD"/>
    <property type="match status" value="1"/>
</dbReference>
<dbReference type="CDD" id="cd00146">
    <property type="entry name" value="PKD"/>
    <property type="match status" value="1"/>
</dbReference>
<dbReference type="AlphaFoldDB" id="A0A382Q527"/>
<dbReference type="SUPFAM" id="SSF49299">
    <property type="entry name" value="PKD domain"/>
    <property type="match status" value="1"/>
</dbReference>
<dbReference type="SMART" id="SM00089">
    <property type="entry name" value="PKD"/>
    <property type="match status" value="1"/>
</dbReference>
<dbReference type="CDD" id="cd14256">
    <property type="entry name" value="Dockerin_I"/>
    <property type="match status" value="1"/>
</dbReference>
<accession>A0A382Q527</accession>
<dbReference type="GO" id="GO:0000272">
    <property type="term" value="P:polysaccharide catabolic process"/>
    <property type="evidence" value="ECO:0007669"/>
    <property type="project" value="InterPro"/>
</dbReference>
<dbReference type="InterPro" id="IPR018247">
    <property type="entry name" value="EF_Hand_1_Ca_BS"/>
</dbReference>